<proteinExistence type="predicted"/>
<protein>
    <submittedName>
        <fullName evidence="2">Putative secreted protein</fullName>
    </submittedName>
</protein>
<feature type="region of interest" description="Disordered" evidence="1">
    <location>
        <begin position="209"/>
        <end position="230"/>
    </location>
</feature>
<dbReference type="EMBL" id="GIFC01014726">
    <property type="protein sequence ID" value="MXU96809.1"/>
    <property type="molecule type" value="Transcribed_RNA"/>
</dbReference>
<sequence length="230" mass="25131">MAVDKIVAWIAVVLTAKATHASLESLLHRNLHQVPPIPDDREPQLTVDDDSSCDIVDAQSFQGRRQEGRHVAQRHPGRGLDLEVVLLPFHVDLDGASALRRLRRGVAVSVADVDAERVAAALVSQEVPATAAEAEQGTVEGAVMSSPPDRARPARAFKSRRRCLDLAVFLFDTSWELQRRPLARRGAVVHVGQRKRLVAPIPRAFEDARRPKSILTAPGHSTEPSSLQVA</sequence>
<name>A0A6B0V457_IXORI</name>
<accession>A0A6B0V457</accession>
<organism evidence="2">
    <name type="scientific">Ixodes ricinus</name>
    <name type="common">Common tick</name>
    <name type="synonym">Acarus ricinus</name>
    <dbReference type="NCBI Taxonomy" id="34613"/>
    <lineage>
        <taxon>Eukaryota</taxon>
        <taxon>Metazoa</taxon>
        <taxon>Ecdysozoa</taxon>
        <taxon>Arthropoda</taxon>
        <taxon>Chelicerata</taxon>
        <taxon>Arachnida</taxon>
        <taxon>Acari</taxon>
        <taxon>Parasitiformes</taxon>
        <taxon>Ixodida</taxon>
        <taxon>Ixodoidea</taxon>
        <taxon>Ixodidae</taxon>
        <taxon>Ixodinae</taxon>
        <taxon>Ixodes</taxon>
    </lineage>
</organism>
<dbReference type="AlphaFoldDB" id="A0A6B0V457"/>
<evidence type="ECO:0000256" key="1">
    <source>
        <dbReference type="SAM" id="MobiDB-lite"/>
    </source>
</evidence>
<evidence type="ECO:0000313" key="2">
    <source>
        <dbReference type="EMBL" id="MXU96809.1"/>
    </source>
</evidence>
<reference evidence="2" key="1">
    <citation type="submission" date="2019-12" db="EMBL/GenBank/DDBJ databases">
        <title>An insight into the sialome of adult female Ixodes ricinus ticks feeding for 6 days.</title>
        <authorList>
            <person name="Perner J."/>
            <person name="Ribeiro J.M.C."/>
        </authorList>
    </citation>
    <scope>NUCLEOTIDE SEQUENCE</scope>
    <source>
        <strain evidence="2">Semi-engorged</strain>
        <tissue evidence="2">Salivary glands</tissue>
    </source>
</reference>